<dbReference type="InterPro" id="IPR035979">
    <property type="entry name" value="RBD_domain_sf"/>
</dbReference>
<name>A0A9B7D0G9_BOMTE</name>
<dbReference type="GO" id="GO:0008757">
    <property type="term" value="F:S-adenosylmethionine-dependent methyltransferase activity"/>
    <property type="evidence" value="ECO:0007669"/>
    <property type="project" value="InterPro"/>
</dbReference>
<dbReference type="SUPFAM" id="SSF54928">
    <property type="entry name" value="RNA-binding domain, RBD"/>
    <property type="match status" value="1"/>
</dbReference>
<evidence type="ECO:0000313" key="7">
    <source>
        <dbReference type="Proteomes" id="UP000835206"/>
    </source>
</evidence>
<gene>
    <name evidence="8" type="primary">LOC100650876</name>
</gene>
<evidence type="ECO:0000256" key="4">
    <source>
        <dbReference type="ARBA" id="ARBA00022833"/>
    </source>
</evidence>
<keyword evidence="4" id="KW-0862">Zinc</keyword>
<feature type="domain" description="Fe2OG dioxygenase" evidence="6">
    <location>
        <begin position="231"/>
        <end position="335"/>
    </location>
</feature>
<reference evidence="8" key="1">
    <citation type="submission" date="2025-08" db="UniProtKB">
        <authorList>
            <consortium name="RefSeq"/>
        </authorList>
    </citation>
    <scope>IDENTIFICATION</scope>
</reference>
<evidence type="ECO:0000313" key="8">
    <source>
        <dbReference type="RefSeq" id="XP_020724171.2"/>
    </source>
</evidence>
<comment type="cofactor">
    <cofactor evidence="1">
        <name>Fe(2+)</name>
        <dbReference type="ChEBI" id="CHEBI:29033"/>
    </cofactor>
</comment>
<proteinExistence type="predicted"/>
<keyword evidence="2" id="KW-0489">Methyltransferase</keyword>
<dbReference type="PANTHER" id="PTHR13069:SF21">
    <property type="entry name" value="ALKYLATED DNA REPAIR PROTEIN ALKB HOMOLOG 8"/>
    <property type="match status" value="1"/>
</dbReference>
<dbReference type="InterPro" id="IPR012677">
    <property type="entry name" value="Nucleotide-bd_a/b_plait_sf"/>
</dbReference>
<dbReference type="InterPro" id="IPR029063">
    <property type="entry name" value="SAM-dependent_MTases_sf"/>
</dbReference>
<dbReference type="InterPro" id="IPR037151">
    <property type="entry name" value="AlkB-like_sf"/>
</dbReference>
<dbReference type="SUPFAM" id="SSF53335">
    <property type="entry name" value="S-adenosyl-L-methionine-dependent methyltransferases"/>
    <property type="match status" value="1"/>
</dbReference>
<dbReference type="Gene3D" id="3.40.50.150">
    <property type="entry name" value="Vaccinia Virus protein VP39"/>
    <property type="match status" value="1"/>
</dbReference>
<sequence>MLHEVTYLEKYLCICNKRTYMNILKMMEEKLNKKSHRKQRRAYHRLLKDMDIKCCDNPTQYIMICNAGLVTGLQRKTLQDVIDPFVDLYDLIMPLNKSYCFIKFYSVEVATYVHNKINGNIKINGQNTPLYATFTESVPDLNYCGWSSNLPPGLKLIENFITEKEEEMLLSTINWSNEESSELKHRKVKHFGYEFQYNSNKVDPDKPIIPIPENYRFLKTLFKKYHDVPYEYDQLTINHYLPGQGIPPHIDTHSAFEDSILSLSLGSACVMDFKRENEKAAVLLPARSLLIMSGEARYAWSHGICPRHNDIVRSSNGVTTQPRGTRVSFTFRKIHRGDCCCNFPEYCDTKQNNATTLIDSKIALGIENSYVHDVYDKISNHFDETRHKQWPNVTKFLQTLNTGDILLDVGCGNGKYLYQAKNIFKVGCDRSYNLMKICRNKGFEVSLSDCLYLPYKDNSLDAVICIAVIHHLSTHERRKQAISELTRILRPNGKCLIYVWAKEQEKDSIQTAYLRYNLSKKEDNISHTQKLTEYGITLPVHENRTKFVCKDMLVPWKRKGGGNFLRYYHVFEENELSQLCSEVPNLIIKKVYYDQGNWCVILHKKDQIN</sequence>
<dbReference type="GeneID" id="100650876"/>
<dbReference type="InterPro" id="IPR027450">
    <property type="entry name" value="AlkB-like"/>
</dbReference>
<evidence type="ECO:0000256" key="5">
    <source>
        <dbReference type="ARBA" id="ARBA00022884"/>
    </source>
</evidence>
<dbReference type="GO" id="GO:0008175">
    <property type="term" value="F:tRNA methyltransferase activity"/>
    <property type="evidence" value="ECO:0007669"/>
    <property type="project" value="UniProtKB-ARBA"/>
</dbReference>
<dbReference type="AlphaFoldDB" id="A0A9B7D0G9"/>
<keyword evidence="3" id="KW-0808">Transferase</keyword>
<dbReference type="PROSITE" id="PS51471">
    <property type="entry name" value="FE2OG_OXY"/>
    <property type="match status" value="1"/>
</dbReference>
<dbReference type="SUPFAM" id="SSF51197">
    <property type="entry name" value="Clavaminate synthase-like"/>
    <property type="match status" value="1"/>
</dbReference>
<dbReference type="CDD" id="cd02440">
    <property type="entry name" value="AdoMet_MTases"/>
    <property type="match status" value="1"/>
</dbReference>
<accession>A0A9B7D0G9</accession>
<dbReference type="PANTHER" id="PTHR13069">
    <property type="entry name" value="ALKYLATED DNA REPAIR PROTEIN ALKB HOMOLOG 8"/>
    <property type="match status" value="1"/>
</dbReference>
<organism evidence="7 8">
    <name type="scientific">Bombus terrestris</name>
    <name type="common">Buff-tailed bumblebee</name>
    <name type="synonym">Apis terrestris</name>
    <dbReference type="NCBI Taxonomy" id="30195"/>
    <lineage>
        <taxon>Eukaryota</taxon>
        <taxon>Metazoa</taxon>
        <taxon>Ecdysozoa</taxon>
        <taxon>Arthropoda</taxon>
        <taxon>Hexapoda</taxon>
        <taxon>Insecta</taxon>
        <taxon>Pterygota</taxon>
        <taxon>Neoptera</taxon>
        <taxon>Endopterygota</taxon>
        <taxon>Hymenoptera</taxon>
        <taxon>Apocrita</taxon>
        <taxon>Aculeata</taxon>
        <taxon>Apoidea</taxon>
        <taxon>Anthophila</taxon>
        <taxon>Apidae</taxon>
        <taxon>Bombus</taxon>
        <taxon>Bombus</taxon>
    </lineage>
</organism>
<evidence type="ECO:0000256" key="1">
    <source>
        <dbReference type="ARBA" id="ARBA00001954"/>
    </source>
</evidence>
<dbReference type="InterPro" id="IPR005123">
    <property type="entry name" value="Oxoglu/Fe-dep_dioxygenase_dom"/>
</dbReference>
<dbReference type="Pfam" id="PF08241">
    <property type="entry name" value="Methyltransf_11"/>
    <property type="match status" value="1"/>
</dbReference>
<dbReference type="InterPro" id="IPR013216">
    <property type="entry name" value="Methyltransf_11"/>
</dbReference>
<keyword evidence="7" id="KW-1185">Reference proteome</keyword>
<dbReference type="OrthoDB" id="271595at2759"/>
<evidence type="ECO:0000256" key="2">
    <source>
        <dbReference type="ARBA" id="ARBA00022603"/>
    </source>
</evidence>
<dbReference type="Proteomes" id="UP000835206">
    <property type="component" value="Chromosome 3"/>
</dbReference>
<dbReference type="GO" id="GO:0003723">
    <property type="term" value="F:RNA binding"/>
    <property type="evidence" value="ECO:0007669"/>
    <property type="project" value="UniProtKB-KW"/>
</dbReference>
<evidence type="ECO:0000259" key="6">
    <source>
        <dbReference type="PROSITE" id="PS51471"/>
    </source>
</evidence>
<keyword evidence="5" id="KW-0694">RNA-binding</keyword>
<dbReference type="InterPro" id="IPR051422">
    <property type="entry name" value="AlkB_tRNA_MeTrf/Diox"/>
</dbReference>
<evidence type="ECO:0000256" key="3">
    <source>
        <dbReference type="ARBA" id="ARBA00022679"/>
    </source>
</evidence>
<dbReference type="RefSeq" id="XP_020724171.2">
    <property type="nucleotide sequence ID" value="XM_020868512.2"/>
</dbReference>
<dbReference type="Pfam" id="PF13532">
    <property type="entry name" value="2OG-FeII_Oxy_2"/>
    <property type="match status" value="1"/>
</dbReference>
<dbReference type="GO" id="GO:0032259">
    <property type="term" value="P:methylation"/>
    <property type="evidence" value="ECO:0007669"/>
    <property type="project" value="UniProtKB-KW"/>
</dbReference>
<dbReference type="Gene3D" id="3.30.70.330">
    <property type="match status" value="1"/>
</dbReference>
<protein>
    <submittedName>
        <fullName evidence="8">Alkylated DNA repair protein alkB homolog 8 isoform X1</fullName>
    </submittedName>
</protein>
<dbReference type="Gene3D" id="2.60.120.590">
    <property type="entry name" value="Alpha-ketoglutarate-dependent dioxygenase AlkB-like"/>
    <property type="match status" value="1"/>
</dbReference>
<dbReference type="GO" id="GO:0006400">
    <property type="term" value="P:tRNA modification"/>
    <property type="evidence" value="ECO:0007669"/>
    <property type="project" value="UniProtKB-ARBA"/>
</dbReference>